<dbReference type="EMBL" id="ALPT02000003">
    <property type="protein sequence ID" value="KGA98985.1"/>
    <property type="molecule type" value="Genomic_DNA"/>
</dbReference>
<proteinExistence type="predicted"/>
<reference evidence="1 3" key="1">
    <citation type="journal article" date="2014" name="Genome Announc.">
        <title>Draft Genome Sequence of Bacillus alcalophilus AV1934, a Classic Alkaliphile Isolated from Human Feces in 1934.</title>
        <authorList>
            <person name="Attie O."/>
            <person name="Jayaprakash A."/>
            <person name="Shah H."/>
            <person name="Paulsen I.T."/>
            <person name="Morino M."/>
            <person name="Takahashi Y."/>
            <person name="Narumi I."/>
            <person name="Sachidanandam R."/>
            <person name="Satoh K."/>
            <person name="Ito M."/>
            <person name="Krulwich T.A."/>
        </authorList>
    </citation>
    <scope>NUCLEOTIDE SEQUENCE [LARGE SCALE GENOMIC DNA]</scope>
    <source>
        <strain evidence="1 3">AV1934</strain>
    </source>
</reference>
<dbReference type="Proteomes" id="UP000002754">
    <property type="component" value="Unassembled WGS sequence"/>
</dbReference>
<sequence length="152" mass="17112">MSEDVTFNISIPSDLDGFVLLQCSLCGEFFKMTPTDFEDDSQLQIWCPNCGLTPDSLITEEVFDIAMKMANNHVSDLLNDFSKKLSKTFKGGNIKYKPGQKIKKDSIDPIFSRIDNLEVQTYRCCHKEAKISPNLKMEGGYCPFCGEMQSGN</sequence>
<reference evidence="2 4" key="2">
    <citation type="submission" date="2014-01" db="EMBL/GenBank/DDBJ databases">
        <title>Draft genome sequencing of Bacillus alcalophilus CGMCC 1.3604.</title>
        <authorList>
            <person name="Yang J."/>
            <person name="Diao L."/>
            <person name="Yang S."/>
        </authorList>
    </citation>
    <scope>NUCLEOTIDE SEQUENCE [LARGE SCALE GENOMIC DNA]</scope>
    <source>
        <strain evidence="2 4">CGMCC 1.3604</strain>
    </source>
</reference>
<name>A0A094XJN0_ALKAL</name>
<evidence type="ECO:0000313" key="2">
    <source>
        <dbReference type="EMBL" id="THG89199.1"/>
    </source>
</evidence>
<dbReference type="OrthoDB" id="244835at2"/>
<comment type="caution">
    <text evidence="1">The sequence shown here is derived from an EMBL/GenBank/DDBJ whole genome shotgun (WGS) entry which is preliminary data.</text>
</comment>
<dbReference type="Proteomes" id="UP000297014">
    <property type="component" value="Unassembled WGS sequence"/>
</dbReference>
<evidence type="ECO:0000313" key="1">
    <source>
        <dbReference type="EMBL" id="KGA98985.1"/>
    </source>
</evidence>
<dbReference type="AlphaFoldDB" id="A0A094XJN0"/>
<dbReference type="RefSeq" id="WP_003321821.1">
    <property type="nucleotide sequence ID" value="NZ_ALPT02000003.1"/>
</dbReference>
<evidence type="ECO:0000313" key="3">
    <source>
        <dbReference type="Proteomes" id="UP000002754"/>
    </source>
</evidence>
<organism evidence="1 3">
    <name type="scientific">Alkalihalobacillus alcalophilus ATCC 27647 = CGMCC 1.3604</name>
    <dbReference type="NCBI Taxonomy" id="1218173"/>
    <lineage>
        <taxon>Bacteria</taxon>
        <taxon>Bacillati</taxon>
        <taxon>Bacillota</taxon>
        <taxon>Bacilli</taxon>
        <taxon>Bacillales</taxon>
        <taxon>Bacillaceae</taxon>
        <taxon>Alkalihalobacillus</taxon>
    </lineage>
</organism>
<keyword evidence="3" id="KW-1185">Reference proteome</keyword>
<evidence type="ECO:0000313" key="4">
    <source>
        <dbReference type="Proteomes" id="UP000297014"/>
    </source>
</evidence>
<gene>
    <name evidence="2" type="ORF">AJ85_19000</name>
    <name evidence="1" type="ORF">BALCAV_0201700</name>
</gene>
<dbReference type="EMBL" id="JALP01000255">
    <property type="protein sequence ID" value="THG89199.1"/>
    <property type="molecule type" value="Genomic_DNA"/>
</dbReference>
<dbReference type="eggNOG" id="ENOG50305VU">
    <property type="taxonomic scope" value="Bacteria"/>
</dbReference>
<accession>A0A094XJN0</accession>
<protein>
    <submittedName>
        <fullName evidence="2">Conjugative transposon protein</fullName>
    </submittedName>
</protein>